<dbReference type="GO" id="GO:0032190">
    <property type="term" value="F:acrosin binding"/>
    <property type="evidence" value="ECO:0007669"/>
    <property type="project" value="TreeGrafter"/>
</dbReference>
<dbReference type="Gene3D" id="2.60.40.3210">
    <property type="entry name" value="Zona pellucida, ZP-N domain"/>
    <property type="match status" value="1"/>
</dbReference>
<evidence type="ECO:0000256" key="2">
    <source>
        <dbReference type="ARBA" id="ARBA00004498"/>
    </source>
</evidence>
<dbReference type="InterPro" id="IPR048290">
    <property type="entry name" value="ZP_chr"/>
</dbReference>
<accession>A0A9N7TRU6</accession>
<evidence type="ECO:0000256" key="14">
    <source>
        <dbReference type="ARBA" id="ARBA00023180"/>
    </source>
</evidence>
<feature type="compositionally biased region" description="Polar residues" evidence="16">
    <location>
        <begin position="29"/>
        <end position="48"/>
    </location>
</feature>
<dbReference type="GO" id="GO:0007339">
    <property type="term" value="P:binding of sperm to zona pellucida"/>
    <property type="evidence" value="ECO:0007669"/>
    <property type="project" value="TreeGrafter"/>
</dbReference>
<dbReference type="InterPro" id="IPR055355">
    <property type="entry name" value="ZP-C"/>
</dbReference>
<comment type="caution">
    <text evidence="19">The sequence shown here is derived from an EMBL/GenBank/DDBJ whole genome shotgun (WGS) entry which is preliminary data.</text>
</comment>
<dbReference type="PRINTS" id="PR00023">
    <property type="entry name" value="ZPELLUCIDA"/>
</dbReference>
<evidence type="ECO:0000259" key="18">
    <source>
        <dbReference type="PROSITE" id="PS51034"/>
    </source>
</evidence>
<feature type="region of interest" description="Disordered" evidence="16">
    <location>
        <begin position="532"/>
        <end position="553"/>
    </location>
</feature>
<keyword evidence="20" id="KW-1185">Reference proteome</keyword>
<dbReference type="Pfam" id="PF23344">
    <property type="entry name" value="ZP-N"/>
    <property type="match status" value="1"/>
</dbReference>
<sequence length="636" mass="69487">MGPGEAVFLGFGLLFSCGCLGVASLSASTNETNSTSQIPPATPRSLQTMDHRPNRTESEPARSPTTYRLRSYQLRKQEPTGPLVGQETAPELLKLPFLNPSARQESKVLQKAEQRVPVAAESVAVRCGETEVSVEVKKNFLGNGQLIRAGDLTLGGCAGVDTDDHVLSFQAPLTGCGSTLKMTEGSLVYSFSLIYSPTPIGDTFILKTSPAEVEVVCHYRRRQYVSSGAMRPAWTQFASDVLAEQRLHFSLRLMTEDWQSQRPSSIFFLSDVMHMEAGVLQGHHVPLRVFVDSCVATLGPDPFSKPSYPFISNHGCLTDAKLTGAKSYFMQRSREDKLHFLLKAFRFQRDHSCSIYITCRLKAMTVSVPVDLQHKACSFLTEANRWVASGGDNKVCGCCESSCGQERPRRALVVDAGLPPELQWDAEVALGPVLEELTEVSELPPERLLLLHTQEVTPAASSQSVALLCGLGAVLSVVLISFMASITSIFLSIDLKCDIQELDVSITSLKNASSLKHNASWDRLCWEGSTCSPRGGGRAGRESPLRSGSFNSSTPVDGACWGTLFHAIGGLCYFSDSLKLHSDISIIYSRYHRPSTITSFESKEISQAHCVAMIQTHQQILAHTRPASRLLINPLN</sequence>
<feature type="compositionally biased region" description="Basic and acidic residues" evidence="16">
    <location>
        <begin position="49"/>
        <end position="60"/>
    </location>
</feature>
<comment type="subcellular location">
    <subcellularLocation>
        <location evidence="1">Cell membrane</location>
        <topology evidence="1">Single-pass type I membrane protein</topology>
    </subcellularLocation>
    <subcellularLocation>
        <location evidence="2">Secreted</location>
        <location evidence="2">Extracellular space</location>
        <location evidence="2">Extracellular matrix</location>
    </subcellularLocation>
</comment>
<evidence type="ECO:0000256" key="8">
    <source>
        <dbReference type="ARBA" id="ARBA00022685"/>
    </source>
</evidence>
<dbReference type="InterPro" id="IPR042235">
    <property type="entry name" value="ZP-C_dom"/>
</dbReference>
<protein>
    <recommendedName>
        <fullName evidence="4">Zona pellucida sperm-binding protein 3</fullName>
    </recommendedName>
    <alternativeName>
        <fullName evidence="15">Zona pellucida glycoprotein 3</fullName>
    </alternativeName>
</protein>
<evidence type="ECO:0000256" key="1">
    <source>
        <dbReference type="ARBA" id="ARBA00004251"/>
    </source>
</evidence>
<evidence type="ECO:0000256" key="13">
    <source>
        <dbReference type="ARBA" id="ARBA00023157"/>
    </source>
</evidence>
<evidence type="ECO:0000256" key="3">
    <source>
        <dbReference type="ARBA" id="ARBA00006735"/>
    </source>
</evidence>
<keyword evidence="12" id="KW-0472">Membrane</keyword>
<keyword evidence="9" id="KW-0812">Transmembrane</keyword>
<feature type="signal peptide" evidence="17">
    <location>
        <begin position="1"/>
        <end position="24"/>
    </location>
</feature>
<dbReference type="FunFam" id="2.60.40.4100:FF:000002">
    <property type="entry name" value="Zona pellucida sperm-binding protein 3"/>
    <property type="match status" value="1"/>
</dbReference>
<keyword evidence="5" id="KW-1003">Cell membrane</keyword>
<evidence type="ECO:0000313" key="19">
    <source>
        <dbReference type="EMBL" id="CAB1417218.1"/>
    </source>
</evidence>
<evidence type="ECO:0000256" key="9">
    <source>
        <dbReference type="ARBA" id="ARBA00022692"/>
    </source>
</evidence>
<name>A0A9N7TRU6_PLEPL</name>
<evidence type="ECO:0000256" key="12">
    <source>
        <dbReference type="ARBA" id="ARBA00023136"/>
    </source>
</evidence>
<evidence type="ECO:0000256" key="10">
    <source>
        <dbReference type="ARBA" id="ARBA00022729"/>
    </source>
</evidence>
<dbReference type="GO" id="GO:2000344">
    <property type="term" value="P:positive regulation of acrosome reaction"/>
    <property type="evidence" value="ECO:0007669"/>
    <property type="project" value="TreeGrafter"/>
</dbReference>
<evidence type="ECO:0000256" key="5">
    <source>
        <dbReference type="ARBA" id="ARBA00022475"/>
    </source>
</evidence>
<keyword evidence="8" id="KW-0165">Cleavage on pair of basic residues</keyword>
<evidence type="ECO:0000256" key="17">
    <source>
        <dbReference type="SAM" id="SignalP"/>
    </source>
</evidence>
<evidence type="ECO:0000256" key="16">
    <source>
        <dbReference type="SAM" id="MobiDB-lite"/>
    </source>
</evidence>
<dbReference type="GO" id="GO:0031012">
    <property type="term" value="C:extracellular matrix"/>
    <property type="evidence" value="ECO:0007669"/>
    <property type="project" value="TreeGrafter"/>
</dbReference>
<comment type="similarity">
    <text evidence="3">Belongs to the ZP domain family. ZPC subfamily.</text>
</comment>
<evidence type="ECO:0000256" key="7">
    <source>
        <dbReference type="ARBA" id="ARBA00022530"/>
    </source>
</evidence>
<proteinExistence type="inferred from homology"/>
<keyword evidence="14" id="KW-0325">Glycoprotein</keyword>
<dbReference type="AlphaFoldDB" id="A0A9N7TRU6"/>
<reference evidence="19" key="1">
    <citation type="submission" date="2020-03" db="EMBL/GenBank/DDBJ databases">
        <authorList>
            <person name="Weist P."/>
        </authorList>
    </citation>
    <scope>NUCLEOTIDE SEQUENCE</scope>
</reference>
<dbReference type="GO" id="GO:0005886">
    <property type="term" value="C:plasma membrane"/>
    <property type="evidence" value="ECO:0007669"/>
    <property type="project" value="UniProtKB-SubCell"/>
</dbReference>
<dbReference type="InterPro" id="IPR001507">
    <property type="entry name" value="ZP_dom"/>
</dbReference>
<keyword evidence="6" id="KW-0964">Secreted</keyword>
<keyword evidence="11" id="KW-1133">Transmembrane helix</keyword>
<feature type="region of interest" description="Disordered" evidence="16">
    <location>
        <begin position="29"/>
        <end position="66"/>
    </location>
</feature>
<dbReference type="PANTHER" id="PTHR11576">
    <property type="entry name" value="ZONA PELLUCIDA SPERM-BINDING PROTEIN 3"/>
    <property type="match status" value="1"/>
</dbReference>
<evidence type="ECO:0000256" key="4">
    <source>
        <dbReference type="ARBA" id="ARBA00017980"/>
    </source>
</evidence>
<dbReference type="SMART" id="SM00241">
    <property type="entry name" value="ZP"/>
    <property type="match status" value="1"/>
</dbReference>
<keyword evidence="7" id="KW-0272">Extracellular matrix</keyword>
<gene>
    <name evidence="19" type="ORF">PLEPLA_LOCUS5020</name>
</gene>
<evidence type="ECO:0000313" key="20">
    <source>
        <dbReference type="Proteomes" id="UP001153269"/>
    </source>
</evidence>
<evidence type="ECO:0000256" key="11">
    <source>
        <dbReference type="ARBA" id="ARBA00022989"/>
    </source>
</evidence>
<evidence type="ECO:0000256" key="6">
    <source>
        <dbReference type="ARBA" id="ARBA00022525"/>
    </source>
</evidence>
<dbReference type="PANTHER" id="PTHR11576:SF2">
    <property type="entry name" value="ZONA PELLUCIDA SPERM-BINDING PROTEIN 3"/>
    <property type="match status" value="1"/>
</dbReference>
<keyword evidence="10 17" id="KW-0732">Signal</keyword>
<dbReference type="GO" id="GO:0035803">
    <property type="term" value="P:egg coat formation"/>
    <property type="evidence" value="ECO:0007669"/>
    <property type="project" value="TreeGrafter"/>
</dbReference>
<dbReference type="Proteomes" id="UP001153269">
    <property type="component" value="Unassembled WGS sequence"/>
</dbReference>
<evidence type="ECO:0000256" key="15">
    <source>
        <dbReference type="ARBA" id="ARBA00030824"/>
    </source>
</evidence>
<dbReference type="EMBL" id="CADEAL010000253">
    <property type="protein sequence ID" value="CAB1417218.1"/>
    <property type="molecule type" value="Genomic_DNA"/>
</dbReference>
<dbReference type="Pfam" id="PF00100">
    <property type="entry name" value="Zona_pellucida"/>
    <property type="match status" value="1"/>
</dbReference>
<keyword evidence="13" id="KW-1015">Disulfide bond</keyword>
<organism evidence="19 20">
    <name type="scientific">Pleuronectes platessa</name>
    <name type="common">European plaice</name>
    <dbReference type="NCBI Taxonomy" id="8262"/>
    <lineage>
        <taxon>Eukaryota</taxon>
        <taxon>Metazoa</taxon>
        <taxon>Chordata</taxon>
        <taxon>Craniata</taxon>
        <taxon>Vertebrata</taxon>
        <taxon>Euteleostomi</taxon>
        <taxon>Actinopterygii</taxon>
        <taxon>Neopterygii</taxon>
        <taxon>Teleostei</taxon>
        <taxon>Neoteleostei</taxon>
        <taxon>Acanthomorphata</taxon>
        <taxon>Carangaria</taxon>
        <taxon>Pleuronectiformes</taxon>
        <taxon>Pleuronectoidei</taxon>
        <taxon>Pleuronectidae</taxon>
        <taxon>Pleuronectes</taxon>
    </lineage>
</organism>
<feature type="domain" description="ZP" evidence="18">
    <location>
        <begin position="126"/>
        <end position="384"/>
    </location>
</feature>
<dbReference type="FunFam" id="2.60.40.3210:FF:000001">
    <property type="entry name" value="Zona pellucida sperm-binding protein 3"/>
    <property type="match status" value="1"/>
</dbReference>
<dbReference type="InterPro" id="IPR055356">
    <property type="entry name" value="ZP-N"/>
</dbReference>
<dbReference type="PROSITE" id="PS51034">
    <property type="entry name" value="ZP_2"/>
    <property type="match status" value="1"/>
</dbReference>
<dbReference type="Gene3D" id="2.60.40.4100">
    <property type="entry name" value="Zona pellucida, ZP-C domain"/>
    <property type="match status" value="1"/>
</dbReference>
<feature type="chain" id="PRO_5040177601" description="Zona pellucida sperm-binding protein 3" evidence="17">
    <location>
        <begin position="25"/>
        <end position="636"/>
    </location>
</feature>